<protein>
    <submittedName>
        <fullName evidence="1">Uncharacterized protein</fullName>
    </submittedName>
</protein>
<sequence length="91" mass="10437">MFHSVHLPYAVSICLNGSNFFCPVLCSCHSKINQSHHRVFIEMFCESNLIGFAENVPANVCLIELSSWMHVRLAADERYYRSKTPPSQQTF</sequence>
<evidence type="ECO:0000313" key="1">
    <source>
        <dbReference type="EMBL" id="KIM79692.1"/>
    </source>
</evidence>
<evidence type="ECO:0000313" key="2">
    <source>
        <dbReference type="Proteomes" id="UP000054166"/>
    </source>
</evidence>
<dbReference type="HOGENOM" id="CLU_2427834_0_0_1"/>
<reference evidence="2" key="2">
    <citation type="submission" date="2015-01" db="EMBL/GenBank/DDBJ databases">
        <title>Evolutionary Origins and Diversification of the Mycorrhizal Mutualists.</title>
        <authorList>
            <consortium name="DOE Joint Genome Institute"/>
            <consortium name="Mycorrhizal Genomics Consortium"/>
            <person name="Kohler A."/>
            <person name="Kuo A."/>
            <person name="Nagy L.G."/>
            <person name="Floudas D."/>
            <person name="Copeland A."/>
            <person name="Barry K.W."/>
            <person name="Cichocki N."/>
            <person name="Veneault-Fourrey C."/>
            <person name="LaButti K."/>
            <person name="Lindquist E.A."/>
            <person name="Lipzen A."/>
            <person name="Lundell T."/>
            <person name="Morin E."/>
            <person name="Murat C."/>
            <person name="Riley R."/>
            <person name="Ohm R."/>
            <person name="Sun H."/>
            <person name="Tunlid A."/>
            <person name="Henrissat B."/>
            <person name="Grigoriev I.V."/>
            <person name="Hibbett D.S."/>
            <person name="Martin F."/>
        </authorList>
    </citation>
    <scope>NUCLEOTIDE SEQUENCE [LARGE SCALE GENOMIC DNA]</scope>
    <source>
        <strain evidence="2">F 1598</strain>
    </source>
</reference>
<reference evidence="1 2" key="1">
    <citation type="submission" date="2014-04" db="EMBL/GenBank/DDBJ databases">
        <authorList>
            <consortium name="DOE Joint Genome Institute"/>
            <person name="Kuo A."/>
            <person name="Tarkka M."/>
            <person name="Buscot F."/>
            <person name="Kohler A."/>
            <person name="Nagy L.G."/>
            <person name="Floudas D."/>
            <person name="Copeland A."/>
            <person name="Barry K.W."/>
            <person name="Cichocki N."/>
            <person name="Veneault-Fourrey C."/>
            <person name="LaButti K."/>
            <person name="Lindquist E.A."/>
            <person name="Lipzen A."/>
            <person name="Lundell T."/>
            <person name="Morin E."/>
            <person name="Murat C."/>
            <person name="Sun H."/>
            <person name="Tunlid A."/>
            <person name="Henrissat B."/>
            <person name="Grigoriev I.V."/>
            <person name="Hibbett D.S."/>
            <person name="Martin F."/>
            <person name="Nordberg H.P."/>
            <person name="Cantor M.N."/>
            <person name="Hua S.X."/>
        </authorList>
    </citation>
    <scope>NUCLEOTIDE SEQUENCE [LARGE SCALE GENOMIC DNA]</scope>
    <source>
        <strain evidence="1 2">F 1598</strain>
    </source>
</reference>
<dbReference type="Proteomes" id="UP000054166">
    <property type="component" value="Unassembled WGS sequence"/>
</dbReference>
<dbReference type="EMBL" id="KN833008">
    <property type="protein sequence ID" value="KIM79692.1"/>
    <property type="molecule type" value="Genomic_DNA"/>
</dbReference>
<dbReference type="AlphaFoldDB" id="A0A0C3BQX5"/>
<proteinExistence type="predicted"/>
<keyword evidence="2" id="KW-1185">Reference proteome</keyword>
<organism evidence="1 2">
    <name type="scientific">Piloderma croceum (strain F 1598)</name>
    <dbReference type="NCBI Taxonomy" id="765440"/>
    <lineage>
        <taxon>Eukaryota</taxon>
        <taxon>Fungi</taxon>
        <taxon>Dikarya</taxon>
        <taxon>Basidiomycota</taxon>
        <taxon>Agaricomycotina</taxon>
        <taxon>Agaricomycetes</taxon>
        <taxon>Agaricomycetidae</taxon>
        <taxon>Atheliales</taxon>
        <taxon>Atheliaceae</taxon>
        <taxon>Piloderma</taxon>
    </lineage>
</organism>
<accession>A0A0C3BQX5</accession>
<name>A0A0C3BQX5_PILCF</name>
<dbReference type="InParanoid" id="A0A0C3BQX5"/>
<gene>
    <name evidence="1" type="ORF">PILCRDRAFT_553158</name>
</gene>